<dbReference type="PANTHER" id="PTHR43321:SF3">
    <property type="entry name" value="GLUTAMATE DECARBOXYLASE"/>
    <property type="match status" value="1"/>
</dbReference>
<evidence type="ECO:0000256" key="7">
    <source>
        <dbReference type="PIRSR" id="PIRSR602129-50"/>
    </source>
</evidence>
<dbReference type="GO" id="GO:0004058">
    <property type="term" value="F:aromatic-L-amino-acid decarboxylase activity"/>
    <property type="evidence" value="ECO:0007669"/>
    <property type="project" value="UniProtKB-ARBA"/>
</dbReference>
<dbReference type="GO" id="GO:0030170">
    <property type="term" value="F:pyridoxal phosphate binding"/>
    <property type="evidence" value="ECO:0007669"/>
    <property type="project" value="InterPro"/>
</dbReference>
<dbReference type="RefSeq" id="WP_071657617.1">
    <property type="nucleotide sequence ID" value="NZ_MLCF01000094.1"/>
</dbReference>
<dbReference type="CDD" id="cd06450">
    <property type="entry name" value="DOPA_deC_like"/>
    <property type="match status" value="1"/>
</dbReference>
<dbReference type="Proteomes" id="UP000243342">
    <property type="component" value="Unassembled WGS sequence"/>
</dbReference>
<dbReference type="Gene3D" id="3.40.640.10">
    <property type="entry name" value="Type I PLP-dependent aspartate aminotransferase-like (Major domain)"/>
    <property type="match status" value="1"/>
</dbReference>
<dbReference type="STRING" id="1428644.BIV57_16375"/>
<evidence type="ECO:0000256" key="6">
    <source>
        <dbReference type="ARBA" id="ARBA00048868"/>
    </source>
</evidence>
<proteinExistence type="inferred from homology"/>
<evidence type="ECO:0000256" key="2">
    <source>
        <dbReference type="ARBA" id="ARBA00009533"/>
    </source>
</evidence>
<comment type="similarity">
    <text evidence="2 8">Belongs to the group II decarboxylase family.</text>
</comment>
<keyword evidence="4 7" id="KW-0663">Pyridoxal phosphate</keyword>
<reference evidence="11 12" key="1">
    <citation type="submission" date="2016-10" db="EMBL/GenBank/DDBJ databases">
        <title>Genome sequence of Streptomyces gilvigriseus MUSC 26.</title>
        <authorList>
            <person name="Lee L.-H."/>
            <person name="Ser H.-L."/>
        </authorList>
    </citation>
    <scope>NUCLEOTIDE SEQUENCE [LARGE SCALE GENOMIC DNA]</scope>
    <source>
        <strain evidence="11 12">MUSC 26</strain>
    </source>
</reference>
<protein>
    <recommendedName>
        <fullName evidence="3 9">Glutamate decarboxylase</fullName>
        <ecNumber evidence="3 9">4.1.1.15</ecNumber>
    </recommendedName>
</protein>
<dbReference type="Gene3D" id="4.10.280.50">
    <property type="match status" value="1"/>
</dbReference>
<dbReference type="InterPro" id="IPR010107">
    <property type="entry name" value="Glutamate_decarboxylase"/>
</dbReference>
<keyword evidence="12" id="KW-1185">Reference proteome</keyword>
<dbReference type="GO" id="GO:0005829">
    <property type="term" value="C:cytosol"/>
    <property type="evidence" value="ECO:0007669"/>
    <property type="project" value="TreeGrafter"/>
</dbReference>
<dbReference type="OrthoDB" id="3401800at2"/>
<keyword evidence="9" id="KW-0210">Decarboxylase</keyword>
<dbReference type="NCBIfam" id="TIGR01788">
    <property type="entry name" value="Glu-decarb-GAD"/>
    <property type="match status" value="1"/>
</dbReference>
<sequence length="468" mass="52052">MGALHQGRSGRPRIHVNPLHGEVDPAAGMSEAPPRFRLPDGPMPPTTAHRIIHDELMLDGNARLNLATFVTTWMEPEANSLMAECLEKNMIDKDEYPQTAELEQRCVNILADLWNAPDAQAAVGCSTTGSSEACMLAGLALKRRWSQANADRYSSGARPNLVMGVNVQVCWEKFCNFWEVEPRFVPMEGERFHLDPDAAAALCDENTIGVVAILGSTFDGSYEPVPELCAALDALRDRTGLDIPVHVDGASGAMVAPFLDPDLRWDFRQPRVASINTSGHKYGLVYPGVGWALWRDAEALPEDLVFRVNYLGGNMPTFALNFSRPGAEVVAQYYAFLRLGRKGYRVVQQTSRDIAMHVAEGVEKLDCFRLLTRGDELPVFAFTTADHITSFNVFDVSRRLRERGWLVPAYTFPENRQDLAVLRIVIRYGFSMDLADMLLEDISRVAQELDTQQDAPVQTEESAGSFHH</sequence>
<evidence type="ECO:0000313" key="11">
    <source>
        <dbReference type="EMBL" id="OIV36437.1"/>
    </source>
</evidence>
<keyword evidence="5 8" id="KW-0456">Lyase</keyword>
<organism evidence="11 12">
    <name type="scientific">Mangrovactinospora gilvigrisea</name>
    <dbReference type="NCBI Taxonomy" id="1428644"/>
    <lineage>
        <taxon>Bacteria</taxon>
        <taxon>Bacillati</taxon>
        <taxon>Actinomycetota</taxon>
        <taxon>Actinomycetes</taxon>
        <taxon>Kitasatosporales</taxon>
        <taxon>Streptomycetaceae</taxon>
        <taxon>Mangrovactinospora</taxon>
    </lineage>
</organism>
<evidence type="ECO:0000256" key="4">
    <source>
        <dbReference type="ARBA" id="ARBA00022898"/>
    </source>
</evidence>
<comment type="cofactor">
    <cofactor evidence="1 7 8">
        <name>pyridoxal 5'-phosphate</name>
        <dbReference type="ChEBI" id="CHEBI:597326"/>
    </cofactor>
</comment>
<evidence type="ECO:0000256" key="10">
    <source>
        <dbReference type="SAM" id="MobiDB-lite"/>
    </source>
</evidence>
<dbReference type="EC" id="4.1.1.15" evidence="3 9"/>
<accession>A0A1J7BCX0</accession>
<feature type="region of interest" description="Disordered" evidence="10">
    <location>
        <begin position="1"/>
        <end position="36"/>
    </location>
</feature>
<dbReference type="GO" id="GO:0006538">
    <property type="term" value="P:L-glutamate catabolic process"/>
    <property type="evidence" value="ECO:0007669"/>
    <property type="project" value="TreeGrafter"/>
</dbReference>
<dbReference type="Gene3D" id="3.90.1150.160">
    <property type="match status" value="1"/>
</dbReference>
<dbReference type="AlphaFoldDB" id="A0A1J7BCX0"/>
<evidence type="ECO:0000256" key="1">
    <source>
        <dbReference type="ARBA" id="ARBA00001933"/>
    </source>
</evidence>
<gene>
    <name evidence="11" type="ORF">BIV57_16375</name>
</gene>
<dbReference type="InterPro" id="IPR015424">
    <property type="entry name" value="PyrdxlP-dep_Trfase"/>
</dbReference>
<dbReference type="SUPFAM" id="SSF53383">
    <property type="entry name" value="PLP-dependent transferases"/>
    <property type="match status" value="1"/>
</dbReference>
<dbReference type="InterPro" id="IPR015421">
    <property type="entry name" value="PyrdxlP-dep_Trfase_major"/>
</dbReference>
<comment type="caution">
    <text evidence="11">The sequence shown here is derived from an EMBL/GenBank/DDBJ whole genome shotgun (WGS) entry which is preliminary data.</text>
</comment>
<feature type="modified residue" description="N6-(pyridoxal phosphate)lysine" evidence="7">
    <location>
        <position position="281"/>
    </location>
</feature>
<evidence type="ECO:0000256" key="5">
    <source>
        <dbReference type="ARBA" id="ARBA00023239"/>
    </source>
</evidence>
<dbReference type="FunFam" id="4.10.280.50:FF:000001">
    <property type="entry name" value="Glutamate decarboxylase"/>
    <property type="match status" value="1"/>
</dbReference>
<dbReference type="InterPro" id="IPR002129">
    <property type="entry name" value="PyrdxlP-dep_de-COase"/>
</dbReference>
<comment type="catalytic activity">
    <reaction evidence="6 9">
        <text>L-glutamate + H(+) = 4-aminobutanoate + CO2</text>
        <dbReference type="Rhea" id="RHEA:17785"/>
        <dbReference type="ChEBI" id="CHEBI:15378"/>
        <dbReference type="ChEBI" id="CHEBI:16526"/>
        <dbReference type="ChEBI" id="CHEBI:29985"/>
        <dbReference type="ChEBI" id="CHEBI:59888"/>
        <dbReference type="EC" id="4.1.1.15"/>
    </reaction>
</comment>
<dbReference type="FunFam" id="3.40.640.10:FF:000017">
    <property type="entry name" value="Glutamate decarboxylase"/>
    <property type="match status" value="1"/>
</dbReference>
<evidence type="ECO:0000313" key="12">
    <source>
        <dbReference type="Proteomes" id="UP000243342"/>
    </source>
</evidence>
<dbReference type="Pfam" id="PF00282">
    <property type="entry name" value="Pyridoxal_deC"/>
    <property type="match status" value="1"/>
</dbReference>
<evidence type="ECO:0000256" key="9">
    <source>
        <dbReference type="RuleBase" id="RU361171"/>
    </source>
</evidence>
<evidence type="ECO:0000256" key="8">
    <source>
        <dbReference type="RuleBase" id="RU000382"/>
    </source>
</evidence>
<dbReference type="GO" id="GO:0004351">
    <property type="term" value="F:glutamate decarboxylase activity"/>
    <property type="evidence" value="ECO:0007669"/>
    <property type="project" value="UniProtKB-EC"/>
</dbReference>
<evidence type="ECO:0000256" key="3">
    <source>
        <dbReference type="ARBA" id="ARBA00012421"/>
    </source>
</evidence>
<name>A0A1J7BCX0_9ACTN</name>
<dbReference type="EMBL" id="MLCF01000094">
    <property type="protein sequence ID" value="OIV36437.1"/>
    <property type="molecule type" value="Genomic_DNA"/>
</dbReference>
<dbReference type="PANTHER" id="PTHR43321">
    <property type="entry name" value="GLUTAMATE DECARBOXYLASE"/>
    <property type="match status" value="1"/>
</dbReference>